<evidence type="ECO:0000256" key="1">
    <source>
        <dbReference type="SAM" id="Phobius"/>
    </source>
</evidence>
<keyword evidence="3" id="KW-1185">Reference proteome</keyword>
<dbReference type="AlphaFoldDB" id="A0AAE3E344"/>
<evidence type="ECO:0000313" key="2">
    <source>
        <dbReference type="EMBL" id="MCC2221000.1"/>
    </source>
</evidence>
<comment type="caution">
    <text evidence="2">The sequence shown here is derived from an EMBL/GenBank/DDBJ whole genome shotgun (WGS) entry which is preliminary data.</text>
</comment>
<feature type="transmembrane region" description="Helical" evidence="1">
    <location>
        <begin position="20"/>
        <end position="39"/>
    </location>
</feature>
<dbReference type="EMBL" id="JAJEQN010000009">
    <property type="protein sequence ID" value="MCC2221000.1"/>
    <property type="molecule type" value="Genomic_DNA"/>
</dbReference>
<keyword evidence="1" id="KW-1133">Transmembrane helix</keyword>
<keyword evidence="1" id="KW-0472">Membrane</keyword>
<reference evidence="2 3" key="1">
    <citation type="submission" date="2021-10" db="EMBL/GenBank/DDBJ databases">
        <title>Anaerobic single-cell dispensing facilitates the cultivation of human gut bacteria.</title>
        <authorList>
            <person name="Afrizal A."/>
        </authorList>
    </citation>
    <scope>NUCLEOTIDE SEQUENCE [LARGE SCALE GENOMIC DNA]</scope>
    <source>
        <strain evidence="2 3">CLA-AA-H224</strain>
    </source>
</reference>
<sequence>MADKNNKVIHYKNRWHGSVIGFLFLFIFIYLAVQLYFFFTKEKISIFEVQEKALYSIATDYKGFITRDEQIVTLKNDAYVNYSVREGLKTALGSTIYTTQDISAITDALLKEYSSAQILSTSSISTLKTKLEKAARHDLDSNFSLAYQDKNDLEVSVLDAYLMVASDALDSFSSEDAYCVKSDQSGYVLFRTDTYDGYTPEDVTRSCFDEESYSMKVYANGEQRKKGDFAYKLVSDDSFCITFPISDTDAVRYRNKKYLSIKLTSIGVTVNGSFYLHTASDGTSMATVSLNKYGSSYLTERYLDFKIAEDDIKGYKIPKSAVLSKDFLVVPEQYVINSEEKGVGVYKEVIQSDGSAKAVFTKVSIYAKQGNSYYISASGLTTEDYLIGASVEKSEDGTSETITTDPTNRHLIAVSAPLTGVYSVNRGYCIFRQIDILSETSDHNYYIINTGTYYGLSAYDRIILNAGLVTENQIIY</sequence>
<organism evidence="2 3">
    <name type="scientific">Anthropogastromicrobium aceti</name>
    <dbReference type="NCBI Taxonomy" id="2981768"/>
    <lineage>
        <taxon>Bacteria</taxon>
        <taxon>Bacillati</taxon>
        <taxon>Bacillota</taxon>
        <taxon>Clostridia</taxon>
        <taxon>Lachnospirales</taxon>
        <taxon>Lachnospiraceae</taxon>
        <taxon>Anthropogastromicrobium</taxon>
    </lineage>
</organism>
<dbReference type="RefSeq" id="WP_308731392.1">
    <property type="nucleotide sequence ID" value="NZ_JAJEQN010000009.1"/>
</dbReference>
<dbReference type="Proteomes" id="UP001198200">
    <property type="component" value="Unassembled WGS sequence"/>
</dbReference>
<name>A0AAE3E344_9FIRM</name>
<accession>A0AAE3E344</accession>
<proteinExistence type="predicted"/>
<evidence type="ECO:0000313" key="3">
    <source>
        <dbReference type="Proteomes" id="UP001198200"/>
    </source>
</evidence>
<protein>
    <recommendedName>
        <fullName evidence="4">HlyD family secretion protein</fullName>
    </recommendedName>
</protein>
<gene>
    <name evidence="2" type="ORF">LKD48_04975</name>
</gene>
<evidence type="ECO:0008006" key="4">
    <source>
        <dbReference type="Google" id="ProtNLM"/>
    </source>
</evidence>
<keyword evidence="1" id="KW-0812">Transmembrane</keyword>